<evidence type="ECO:0000256" key="4">
    <source>
        <dbReference type="PROSITE-ProRule" id="PRU00409"/>
    </source>
</evidence>
<evidence type="ECO:0000313" key="7">
    <source>
        <dbReference type="Proteomes" id="UP001049518"/>
    </source>
</evidence>
<dbReference type="EMBL" id="CP059572">
    <property type="protein sequence ID" value="QXJ23105.1"/>
    <property type="molecule type" value="Genomic_DNA"/>
</dbReference>
<dbReference type="InterPro" id="IPR011761">
    <property type="entry name" value="ATP-grasp"/>
</dbReference>
<protein>
    <submittedName>
        <fullName evidence="6">ATP-grasp domain-containing protein</fullName>
    </submittedName>
</protein>
<reference evidence="6" key="1">
    <citation type="submission" date="2020-07" db="EMBL/GenBank/DDBJ databases">
        <authorList>
            <person name="Tarantini F.S."/>
            <person name="Hong K.W."/>
            <person name="Chan K.G."/>
        </authorList>
    </citation>
    <scope>NUCLEOTIDE SEQUENCE</scope>
    <source>
        <strain evidence="6">32-07</strain>
    </source>
</reference>
<accession>A0ABX8QWF7</accession>
<evidence type="ECO:0000256" key="1">
    <source>
        <dbReference type="ARBA" id="ARBA00022598"/>
    </source>
</evidence>
<organism evidence="6 7">
    <name type="scientific">Actinomadura graeca</name>
    <dbReference type="NCBI Taxonomy" id="2750812"/>
    <lineage>
        <taxon>Bacteria</taxon>
        <taxon>Bacillati</taxon>
        <taxon>Actinomycetota</taxon>
        <taxon>Actinomycetes</taxon>
        <taxon>Streptosporangiales</taxon>
        <taxon>Thermomonosporaceae</taxon>
        <taxon>Actinomadura</taxon>
    </lineage>
</organism>
<dbReference type="Proteomes" id="UP001049518">
    <property type="component" value="Chromosome"/>
</dbReference>
<dbReference type="InterPro" id="IPR013815">
    <property type="entry name" value="ATP_grasp_subdomain_1"/>
</dbReference>
<proteinExistence type="predicted"/>
<dbReference type="Gene3D" id="3.30.1490.20">
    <property type="entry name" value="ATP-grasp fold, A domain"/>
    <property type="match status" value="1"/>
</dbReference>
<evidence type="ECO:0000259" key="5">
    <source>
        <dbReference type="PROSITE" id="PS50975"/>
    </source>
</evidence>
<dbReference type="SUPFAM" id="SSF56059">
    <property type="entry name" value="Glutathione synthetase ATP-binding domain-like"/>
    <property type="match status" value="1"/>
</dbReference>
<dbReference type="InterPro" id="IPR052032">
    <property type="entry name" value="ATP-dep_AA_Ligase"/>
</dbReference>
<evidence type="ECO:0000313" key="6">
    <source>
        <dbReference type="EMBL" id="QXJ23105.1"/>
    </source>
</evidence>
<keyword evidence="2 4" id="KW-0547">Nucleotide-binding</keyword>
<dbReference type="PANTHER" id="PTHR43585">
    <property type="entry name" value="FUMIPYRROLE BIOSYNTHESIS PROTEIN C"/>
    <property type="match status" value="1"/>
</dbReference>
<sequence>MSNLIFVATTGPGLQALEYARASGHKTTLLYAPAYDFCLTPGQRAEARRLADRCIEVDDPHDIGALVGAMRAAGIYVEGVDAVLSTVHACALPAADLARRLGVKGTSPDAITAARDKGACRRILDDRAIPNLRFAVVAGVAEAVAAATSIGFPVVVKPPGGFGAVLTAVARSQDDIEEHFTQIAARSGSLQRGVAEELDGRFLVEEMAVGPLFSIVVLGDGGALTPLVIVRRKSGRDNPILDLGSTMPCGLGACDERLLGDYAVQVCEALGLDFGLFHVEAVLTEGGPRLIEVNPRMAGGAVPDLVRAATDRDLFATLVDLHTGAAGPAVPFPAERGASHSFITSADDRAVSAGLSPDWFEAIRPRLHSGWTDITPGTRLRGMGGELDVRGMVRVVAATPAAAEDLCERLLSEIGGLLGIRPTPVATFEARR</sequence>
<feature type="domain" description="ATP-grasp" evidence="5">
    <location>
        <begin position="121"/>
        <end position="323"/>
    </location>
</feature>
<keyword evidence="7" id="KW-1185">Reference proteome</keyword>
<dbReference type="PROSITE" id="PS50975">
    <property type="entry name" value="ATP_GRASP"/>
    <property type="match status" value="1"/>
</dbReference>
<dbReference type="RefSeq" id="WP_231328785.1">
    <property type="nucleotide sequence ID" value="NZ_CP059572.1"/>
</dbReference>
<evidence type="ECO:0000256" key="3">
    <source>
        <dbReference type="ARBA" id="ARBA00022840"/>
    </source>
</evidence>
<dbReference type="SMART" id="SM01209">
    <property type="entry name" value="GARS_A"/>
    <property type="match status" value="1"/>
</dbReference>
<dbReference type="Pfam" id="PF13535">
    <property type="entry name" value="ATP-grasp_4"/>
    <property type="match status" value="1"/>
</dbReference>
<keyword evidence="3 4" id="KW-0067">ATP-binding</keyword>
<name>A0ABX8QWF7_9ACTN</name>
<dbReference type="PANTHER" id="PTHR43585:SF2">
    <property type="entry name" value="ATP-GRASP ENZYME FSQD"/>
    <property type="match status" value="1"/>
</dbReference>
<keyword evidence="1" id="KW-0436">Ligase</keyword>
<dbReference type="Gene3D" id="3.30.470.20">
    <property type="entry name" value="ATP-grasp fold, B domain"/>
    <property type="match status" value="1"/>
</dbReference>
<gene>
    <name evidence="6" type="ORF">AGRA3207_004221</name>
</gene>
<dbReference type="Gene3D" id="3.40.50.20">
    <property type="match status" value="1"/>
</dbReference>
<evidence type="ECO:0000256" key="2">
    <source>
        <dbReference type="ARBA" id="ARBA00022741"/>
    </source>
</evidence>